<gene>
    <name evidence="1" type="ORF">LCGC14_2665260</name>
</gene>
<dbReference type="AlphaFoldDB" id="A0A0F9AD30"/>
<reference evidence="1" key="1">
    <citation type="journal article" date="2015" name="Nature">
        <title>Complex archaea that bridge the gap between prokaryotes and eukaryotes.</title>
        <authorList>
            <person name="Spang A."/>
            <person name="Saw J.H."/>
            <person name="Jorgensen S.L."/>
            <person name="Zaremba-Niedzwiedzka K."/>
            <person name="Martijn J."/>
            <person name="Lind A.E."/>
            <person name="van Eijk R."/>
            <person name="Schleper C."/>
            <person name="Guy L."/>
            <person name="Ettema T.J."/>
        </authorList>
    </citation>
    <scope>NUCLEOTIDE SEQUENCE</scope>
</reference>
<protein>
    <submittedName>
        <fullName evidence="1">Uncharacterized protein</fullName>
    </submittedName>
</protein>
<accession>A0A0F9AD30</accession>
<proteinExistence type="predicted"/>
<comment type="caution">
    <text evidence="1">The sequence shown here is derived from an EMBL/GenBank/DDBJ whole genome shotgun (WGS) entry which is preliminary data.</text>
</comment>
<evidence type="ECO:0000313" key="1">
    <source>
        <dbReference type="EMBL" id="KKK96185.1"/>
    </source>
</evidence>
<organism evidence="1">
    <name type="scientific">marine sediment metagenome</name>
    <dbReference type="NCBI Taxonomy" id="412755"/>
    <lineage>
        <taxon>unclassified sequences</taxon>
        <taxon>metagenomes</taxon>
        <taxon>ecological metagenomes</taxon>
    </lineage>
</organism>
<dbReference type="EMBL" id="LAZR01046589">
    <property type="protein sequence ID" value="KKK96185.1"/>
    <property type="molecule type" value="Genomic_DNA"/>
</dbReference>
<name>A0A0F9AD30_9ZZZZ</name>
<sequence>MKLHEASAVFLIIAGVLLGTIESQEVGTRIPAGKEFCQEGFDCLPPEYEPTAETCARALRDIGATEDRILISRDGEKNWVHNGQGRIIGSRRDTPVLCIPAPSGLRGK</sequence>